<protein>
    <submittedName>
        <fullName evidence="2">GAF domain-containing protein</fullName>
    </submittedName>
</protein>
<comment type="caution">
    <text evidence="2">The sequence shown here is derived from an EMBL/GenBank/DDBJ whole genome shotgun (WGS) entry which is preliminary data.</text>
</comment>
<dbReference type="SUPFAM" id="SSF55781">
    <property type="entry name" value="GAF domain-like"/>
    <property type="match status" value="1"/>
</dbReference>
<evidence type="ECO:0000313" key="3">
    <source>
        <dbReference type="Proteomes" id="UP000824202"/>
    </source>
</evidence>
<accession>A0A9D1UYP7</accession>
<feature type="domain" description="GAF" evidence="1">
    <location>
        <begin position="50"/>
        <end position="147"/>
    </location>
</feature>
<dbReference type="PROSITE" id="PS01320">
    <property type="entry name" value="UPF0067"/>
    <property type="match status" value="1"/>
</dbReference>
<proteinExistence type="predicted"/>
<reference evidence="2" key="1">
    <citation type="journal article" date="2021" name="PeerJ">
        <title>Extensive microbial diversity within the chicken gut microbiome revealed by metagenomics and culture.</title>
        <authorList>
            <person name="Gilroy R."/>
            <person name="Ravi A."/>
            <person name="Getino M."/>
            <person name="Pursley I."/>
            <person name="Horton D.L."/>
            <person name="Alikhan N.F."/>
            <person name="Baker D."/>
            <person name="Gharbi K."/>
            <person name="Hall N."/>
            <person name="Watson M."/>
            <person name="Adriaenssens E.M."/>
            <person name="Foster-Nyarko E."/>
            <person name="Jarju S."/>
            <person name="Secka A."/>
            <person name="Antonio M."/>
            <person name="Oren A."/>
            <person name="Chaudhuri R.R."/>
            <person name="La Ragione R."/>
            <person name="Hildebrand F."/>
            <person name="Pallen M.J."/>
        </authorList>
    </citation>
    <scope>NUCLEOTIDE SEQUENCE</scope>
    <source>
        <strain evidence="2">23274</strain>
    </source>
</reference>
<dbReference type="Gene3D" id="3.30.450.40">
    <property type="match status" value="1"/>
</dbReference>
<organism evidence="2 3">
    <name type="scientific">Candidatus Odoribacter faecigallinarum</name>
    <dbReference type="NCBI Taxonomy" id="2838706"/>
    <lineage>
        <taxon>Bacteria</taxon>
        <taxon>Pseudomonadati</taxon>
        <taxon>Bacteroidota</taxon>
        <taxon>Bacteroidia</taxon>
        <taxon>Bacteroidales</taxon>
        <taxon>Odoribacteraceae</taxon>
        <taxon>Odoribacter</taxon>
    </lineage>
</organism>
<name>A0A9D1UYP7_9BACT</name>
<dbReference type="Proteomes" id="UP000824202">
    <property type="component" value="Unassembled WGS sequence"/>
</dbReference>
<dbReference type="EMBL" id="DXFT01000046">
    <property type="protein sequence ID" value="HIX02945.1"/>
    <property type="molecule type" value="Genomic_DNA"/>
</dbReference>
<dbReference type="InterPro" id="IPR000614">
    <property type="entry name" value="FRMsr_CS"/>
</dbReference>
<sequence>MEAKSTKLAKYERLYEQIKTYVVTTEDIWARLATMEAVLHHKMQAFFWTGVYALVDGELIVRSYQGPVACQKLRPHTGVCWAAIDSGKAVIVPDVGQFPGHIACDSRSKSEIVIPIRDREGRVFACLDIDSDKLNAFDAEDEEGLNKILGLLYS</sequence>
<reference evidence="2" key="2">
    <citation type="submission" date="2021-04" db="EMBL/GenBank/DDBJ databases">
        <authorList>
            <person name="Gilroy R."/>
        </authorList>
    </citation>
    <scope>NUCLEOTIDE SEQUENCE</scope>
    <source>
        <strain evidence="2">23274</strain>
    </source>
</reference>
<dbReference type="Pfam" id="PF13185">
    <property type="entry name" value="GAF_2"/>
    <property type="match status" value="1"/>
</dbReference>
<dbReference type="InterPro" id="IPR003018">
    <property type="entry name" value="GAF"/>
</dbReference>
<evidence type="ECO:0000313" key="2">
    <source>
        <dbReference type="EMBL" id="HIX02945.1"/>
    </source>
</evidence>
<evidence type="ECO:0000259" key="1">
    <source>
        <dbReference type="Pfam" id="PF13185"/>
    </source>
</evidence>
<dbReference type="InterPro" id="IPR029016">
    <property type="entry name" value="GAF-like_dom_sf"/>
</dbReference>
<gene>
    <name evidence="2" type="ORF">H9863_02360</name>
</gene>
<dbReference type="AlphaFoldDB" id="A0A9D1UYP7"/>